<evidence type="ECO:0000313" key="4">
    <source>
        <dbReference type="EMBL" id="EIC02659.1"/>
    </source>
</evidence>
<dbReference type="CDD" id="cd04301">
    <property type="entry name" value="NAT_SF"/>
    <property type="match status" value="1"/>
</dbReference>
<dbReference type="eggNOG" id="COG0456">
    <property type="taxonomic scope" value="Bacteria"/>
</dbReference>
<dbReference type="Gene3D" id="3.40.630.30">
    <property type="match status" value="1"/>
</dbReference>
<dbReference type="PROSITE" id="PS51186">
    <property type="entry name" value="GNAT"/>
    <property type="match status" value="1"/>
</dbReference>
<dbReference type="InterPro" id="IPR000182">
    <property type="entry name" value="GNAT_dom"/>
</dbReference>
<dbReference type="Proteomes" id="UP000003571">
    <property type="component" value="Unassembled WGS sequence"/>
</dbReference>
<dbReference type="AlphaFoldDB" id="H7EIK8"/>
<evidence type="ECO:0000256" key="1">
    <source>
        <dbReference type="ARBA" id="ARBA00022679"/>
    </source>
</evidence>
<dbReference type="EMBL" id="AGRW01000036">
    <property type="protein sequence ID" value="EIC02659.1"/>
    <property type="molecule type" value="Genomic_DNA"/>
</dbReference>
<keyword evidence="2" id="KW-0012">Acyltransferase</keyword>
<dbReference type="InterPro" id="IPR051016">
    <property type="entry name" value="Diverse_Substrate_AcTransf"/>
</dbReference>
<dbReference type="RefSeq" id="WP_002702826.1">
    <property type="nucleotide sequence ID" value="NZ_AGRW01000036.1"/>
</dbReference>
<protein>
    <submittedName>
        <fullName evidence="4">GCN5-related N-acetyltransferase</fullName>
    </submittedName>
</protein>
<keyword evidence="5" id="KW-1185">Reference proteome</keyword>
<name>H7EIK8_9SPIR</name>
<proteinExistence type="predicted"/>
<dbReference type="SUPFAM" id="SSF55729">
    <property type="entry name" value="Acyl-CoA N-acyltransferases (Nat)"/>
    <property type="match status" value="1"/>
</dbReference>
<comment type="caution">
    <text evidence="4">The sequence shown here is derived from an EMBL/GenBank/DDBJ whole genome shotgun (WGS) entry which is preliminary data.</text>
</comment>
<reference evidence="4 5" key="1">
    <citation type="submission" date="2011-09" db="EMBL/GenBank/DDBJ databases">
        <title>The draft genome of Treponema saccharophilum DSM 2985.</title>
        <authorList>
            <consortium name="US DOE Joint Genome Institute (JGI-PGF)"/>
            <person name="Lucas S."/>
            <person name="Copeland A."/>
            <person name="Lapidus A."/>
            <person name="Glavina del Rio T."/>
            <person name="Dalin E."/>
            <person name="Tice H."/>
            <person name="Bruce D."/>
            <person name="Goodwin L."/>
            <person name="Pitluck S."/>
            <person name="Peters L."/>
            <person name="Kyrpides N."/>
            <person name="Mavromatis K."/>
            <person name="Ivanova N."/>
            <person name="Markowitz V."/>
            <person name="Cheng J.-F."/>
            <person name="Hugenholtz P."/>
            <person name="Woyke T."/>
            <person name="Wu D."/>
            <person name="Gronow S."/>
            <person name="Wellnitz S."/>
            <person name="Brambilla E."/>
            <person name="Klenk H.-P."/>
            <person name="Eisen J.A."/>
        </authorList>
    </citation>
    <scope>NUCLEOTIDE SEQUENCE [LARGE SCALE GENOMIC DNA]</scope>
    <source>
        <strain evidence="4 5">DSM 2985</strain>
    </source>
</reference>
<dbReference type="PANTHER" id="PTHR10545:SF29">
    <property type="entry name" value="GH14572P-RELATED"/>
    <property type="match status" value="1"/>
</dbReference>
<dbReference type="Pfam" id="PF00583">
    <property type="entry name" value="Acetyltransf_1"/>
    <property type="match status" value="1"/>
</dbReference>
<dbReference type="GO" id="GO:0008080">
    <property type="term" value="F:N-acetyltransferase activity"/>
    <property type="evidence" value="ECO:0007669"/>
    <property type="project" value="UniProtKB-ARBA"/>
</dbReference>
<feature type="domain" description="N-acetyltransferase" evidence="3">
    <location>
        <begin position="4"/>
        <end position="146"/>
    </location>
</feature>
<dbReference type="PANTHER" id="PTHR10545">
    <property type="entry name" value="DIAMINE N-ACETYLTRANSFERASE"/>
    <property type="match status" value="1"/>
</dbReference>
<keyword evidence="1 4" id="KW-0808">Transferase</keyword>
<organism evidence="4 5">
    <name type="scientific">Treponema saccharophilum DSM 2985</name>
    <dbReference type="NCBI Taxonomy" id="907348"/>
    <lineage>
        <taxon>Bacteria</taxon>
        <taxon>Pseudomonadati</taxon>
        <taxon>Spirochaetota</taxon>
        <taxon>Spirochaetia</taxon>
        <taxon>Spirochaetales</taxon>
        <taxon>Treponemataceae</taxon>
        <taxon>Treponema</taxon>
    </lineage>
</organism>
<accession>H7EIK8</accession>
<dbReference type="PATRIC" id="fig|907348.3.peg.658"/>
<gene>
    <name evidence="4" type="ORF">TresaDRAFT_1939</name>
</gene>
<dbReference type="InterPro" id="IPR016181">
    <property type="entry name" value="Acyl_CoA_acyltransferase"/>
</dbReference>
<dbReference type="OrthoDB" id="9804948at2"/>
<dbReference type="STRING" id="907348.TresaDRAFT_1939"/>
<evidence type="ECO:0000256" key="2">
    <source>
        <dbReference type="ARBA" id="ARBA00023315"/>
    </source>
</evidence>
<evidence type="ECO:0000259" key="3">
    <source>
        <dbReference type="PROSITE" id="PS51186"/>
    </source>
</evidence>
<sequence>MSGLELRKASVEDFHLVFPLIKSLWSYNEYEENATKAVFSEIVGGKSTFAVVAERGGEIVGFCHGDFFSTLWMCGKTCYLSGIITKESERGKGIGKKMLNYIEGIAKSAGCRAIILESGIPRTAAHRFYESNGFEKSCYGFEKILS</sequence>
<evidence type="ECO:0000313" key="5">
    <source>
        <dbReference type="Proteomes" id="UP000003571"/>
    </source>
</evidence>